<name>A0A2X2E3V5_PROMI</name>
<dbReference type="Proteomes" id="UP000251485">
    <property type="component" value="Unassembled WGS sequence"/>
</dbReference>
<dbReference type="AlphaFoldDB" id="A0A2X2E3V5"/>
<gene>
    <name evidence="1" type="ORF">NCTC10975_04198</name>
</gene>
<dbReference type="Pfam" id="PF19924">
    <property type="entry name" value="DUF6387"/>
    <property type="match status" value="1"/>
</dbReference>
<reference evidence="1 2" key="1">
    <citation type="submission" date="2018-06" db="EMBL/GenBank/DDBJ databases">
        <authorList>
            <consortium name="Pathogen Informatics"/>
            <person name="Doyle S."/>
        </authorList>
    </citation>
    <scope>NUCLEOTIDE SEQUENCE [LARGE SCALE GENOMIC DNA]</scope>
    <source>
        <strain evidence="1 2">NCTC10975</strain>
    </source>
</reference>
<organism evidence="1 2">
    <name type="scientific">Proteus mirabilis</name>
    <dbReference type="NCBI Taxonomy" id="584"/>
    <lineage>
        <taxon>Bacteria</taxon>
        <taxon>Pseudomonadati</taxon>
        <taxon>Pseudomonadota</taxon>
        <taxon>Gammaproteobacteria</taxon>
        <taxon>Enterobacterales</taxon>
        <taxon>Morganellaceae</taxon>
        <taxon>Proteus</taxon>
    </lineage>
</organism>
<evidence type="ECO:0000313" key="1">
    <source>
        <dbReference type="EMBL" id="SPZ01550.1"/>
    </source>
</evidence>
<accession>A0A2X2E3V5</accession>
<dbReference type="EMBL" id="UAUE01000028">
    <property type="protein sequence ID" value="SPZ01550.1"/>
    <property type="molecule type" value="Genomic_DNA"/>
</dbReference>
<evidence type="ECO:0000313" key="2">
    <source>
        <dbReference type="Proteomes" id="UP000251485"/>
    </source>
</evidence>
<dbReference type="InterPro" id="IPR045664">
    <property type="entry name" value="DUF6387"/>
</dbReference>
<dbReference type="RefSeq" id="WP_094959960.1">
    <property type="nucleotide sequence ID" value="NZ_NOWA01000017.1"/>
</dbReference>
<sequence length="256" mass="30030">MKISNKKDLPKWFNLSDYDCYNIMPDDEIIYQLSCRYNALITEEYKENDVFFAKKINKGVYIYNDNVTPLWKKNDFDRKLYLSKGKSISPMTIRDAKFMFGDIKEKIGISISDKVDEDFNDMYISISAINKLSVIFDGVFCKIDLMKSDEVILYEMSHLLKTWRNELDIPDDDDTIKNGWYVVKDKILSYRIFPLIDLILWEKAMSNKITNGVLAVSLFPNGEYDSINIAQTIRPFAMSLLNYKTLEKFEHEISNK</sequence>
<protein>
    <submittedName>
        <fullName evidence="1">Uncharacterized protein</fullName>
    </submittedName>
</protein>
<proteinExistence type="predicted"/>